<reference evidence="2" key="1">
    <citation type="journal article" date="2020" name="G3 (Bethesda)">
        <title>High-Quality Assemblies for Three Invasive Social Wasps from the &lt;i&gt;Vespula&lt;/i&gt; Genus.</title>
        <authorList>
            <person name="Harrop T.W.R."/>
            <person name="Guhlin J."/>
            <person name="McLaughlin G.M."/>
            <person name="Permina E."/>
            <person name="Stockwell P."/>
            <person name="Gilligan J."/>
            <person name="Le Lec M.F."/>
            <person name="Gruber M.A.M."/>
            <person name="Quinn O."/>
            <person name="Lovegrove M."/>
            <person name="Duncan E.J."/>
            <person name="Remnant E.J."/>
            <person name="Van Eeckhoven J."/>
            <person name="Graham B."/>
            <person name="Knapp R.A."/>
            <person name="Langford K.W."/>
            <person name="Kronenberg Z."/>
            <person name="Press M.O."/>
            <person name="Eacker S.M."/>
            <person name="Wilson-Rankin E.E."/>
            <person name="Purcell J."/>
            <person name="Lester P.J."/>
            <person name="Dearden P.K."/>
        </authorList>
    </citation>
    <scope>NUCLEOTIDE SEQUENCE</scope>
    <source>
        <strain evidence="2">Volc-1</strain>
    </source>
</reference>
<accession>A0A834NR51</accession>
<comment type="caution">
    <text evidence="2">The sequence shown here is derived from an EMBL/GenBank/DDBJ whole genome shotgun (WGS) entry which is preliminary data.</text>
</comment>
<organism evidence="2 3">
    <name type="scientific">Vespula pensylvanica</name>
    <name type="common">Western yellow jacket</name>
    <name type="synonym">Wasp</name>
    <dbReference type="NCBI Taxonomy" id="30213"/>
    <lineage>
        <taxon>Eukaryota</taxon>
        <taxon>Metazoa</taxon>
        <taxon>Ecdysozoa</taxon>
        <taxon>Arthropoda</taxon>
        <taxon>Hexapoda</taxon>
        <taxon>Insecta</taxon>
        <taxon>Pterygota</taxon>
        <taxon>Neoptera</taxon>
        <taxon>Endopterygota</taxon>
        <taxon>Hymenoptera</taxon>
        <taxon>Apocrita</taxon>
        <taxon>Aculeata</taxon>
        <taxon>Vespoidea</taxon>
        <taxon>Vespidae</taxon>
        <taxon>Vespinae</taxon>
        <taxon>Vespula</taxon>
    </lineage>
</organism>
<name>A0A834NR51_VESPE</name>
<evidence type="ECO:0000313" key="2">
    <source>
        <dbReference type="EMBL" id="KAF7415899.1"/>
    </source>
</evidence>
<dbReference type="EMBL" id="JACSDY010000011">
    <property type="protein sequence ID" value="KAF7415899.1"/>
    <property type="molecule type" value="Genomic_DNA"/>
</dbReference>
<protein>
    <submittedName>
        <fullName evidence="2">Uncharacterized protein</fullName>
    </submittedName>
</protein>
<feature type="region of interest" description="Disordered" evidence="1">
    <location>
        <begin position="101"/>
        <end position="122"/>
    </location>
</feature>
<keyword evidence="3" id="KW-1185">Reference proteome</keyword>
<sequence>MDLVADSVQTCNVFSSDHTLPITLVLCHQYRAHIVPTTYNILTTSFYYSPKLHVACRKTQASGLATTSLASLLQCPMRRPVSIVVAVWWWWWWCGGGSNDGSSGDGSGNGGDDGEGGGSDGDSIRFSIYNWL</sequence>
<feature type="compositionally biased region" description="Gly residues" evidence="1">
    <location>
        <begin position="101"/>
        <end position="120"/>
    </location>
</feature>
<dbReference type="Proteomes" id="UP000600918">
    <property type="component" value="Unassembled WGS sequence"/>
</dbReference>
<evidence type="ECO:0000256" key="1">
    <source>
        <dbReference type="SAM" id="MobiDB-lite"/>
    </source>
</evidence>
<gene>
    <name evidence="2" type="ORF">H0235_012491</name>
</gene>
<evidence type="ECO:0000313" key="3">
    <source>
        <dbReference type="Proteomes" id="UP000600918"/>
    </source>
</evidence>
<proteinExistence type="predicted"/>
<dbReference type="AlphaFoldDB" id="A0A834NR51"/>